<keyword evidence="5" id="KW-0694">RNA-binding</keyword>
<evidence type="ECO:0000256" key="6">
    <source>
        <dbReference type="SAM" id="MobiDB-lite"/>
    </source>
</evidence>
<evidence type="ECO:0000256" key="5">
    <source>
        <dbReference type="HAMAP-Rule" id="MF_00362"/>
    </source>
</evidence>
<protein>
    <recommendedName>
        <fullName evidence="4 5">Large ribosomal subunit protein uL10</fullName>
    </recommendedName>
</protein>
<dbReference type="GO" id="GO:0003735">
    <property type="term" value="F:structural constituent of ribosome"/>
    <property type="evidence" value="ECO:0007669"/>
    <property type="project" value="InterPro"/>
</dbReference>
<dbReference type="AlphaFoldDB" id="A0A7X3MEB1"/>
<dbReference type="InterPro" id="IPR043141">
    <property type="entry name" value="Ribosomal_uL10-like_sf"/>
</dbReference>
<dbReference type="InterPro" id="IPR047865">
    <property type="entry name" value="Ribosomal_uL10_bac_type"/>
</dbReference>
<dbReference type="InterPro" id="IPR022973">
    <property type="entry name" value="Ribosomal_uL10_bac"/>
</dbReference>
<keyword evidence="2 5" id="KW-0689">Ribosomal protein</keyword>
<keyword evidence="5" id="KW-0699">rRNA-binding</keyword>
<dbReference type="PROSITE" id="PS01109">
    <property type="entry name" value="RIBOSOMAL_L10"/>
    <property type="match status" value="1"/>
</dbReference>
<dbReference type="RefSeq" id="WP_159750092.1">
    <property type="nucleotide sequence ID" value="NZ_CASSPE010000277.1"/>
</dbReference>
<dbReference type="Gene3D" id="6.10.250.290">
    <property type="match status" value="1"/>
</dbReference>
<name>A0A7X3MEB1_9FIRM</name>
<dbReference type="GO" id="GO:0006412">
    <property type="term" value="P:translation"/>
    <property type="evidence" value="ECO:0007669"/>
    <property type="project" value="UniProtKB-UniRule"/>
</dbReference>
<dbReference type="Proteomes" id="UP000460412">
    <property type="component" value="Unassembled WGS sequence"/>
</dbReference>
<reference evidence="7 8" key="1">
    <citation type="submission" date="2019-12" db="EMBL/GenBank/DDBJ databases">
        <title>Sporaefaciens musculi gen. nov., sp. nov., a novel bacterium isolated from the caecum of an obese mouse.</title>
        <authorList>
            <person name="Rasmussen T.S."/>
            <person name="Streidl T."/>
            <person name="Hitch T.C.A."/>
            <person name="Wortmann E."/>
            <person name="Deptula P."/>
            <person name="Hansen M."/>
            <person name="Nielsen D.S."/>
            <person name="Clavel T."/>
            <person name="Vogensen F.K."/>
        </authorList>
    </citation>
    <scope>NUCLEOTIDE SEQUENCE [LARGE SCALE GENOMIC DNA]</scope>
    <source>
        <strain evidence="7 8">WCA-9-b2</strain>
    </source>
</reference>
<comment type="subunit">
    <text evidence="5">Part of the ribosomal stalk of the 50S ribosomal subunit. The N-terminus interacts with L11 and the large rRNA to form the base of the stalk. The C-terminus forms an elongated spine to which L12 dimers bind in a sequential fashion forming a multimeric L10(L12)X complex.</text>
</comment>
<comment type="function">
    <text evidence="5">Forms part of the ribosomal stalk, playing a central role in the interaction of the ribosome with GTP-bound translation factors.</text>
</comment>
<evidence type="ECO:0000256" key="2">
    <source>
        <dbReference type="ARBA" id="ARBA00022980"/>
    </source>
</evidence>
<evidence type="ECO:0000256" key="3">
    <source>
        <dbReference type="ARBA" id="ARBA00023274"/>
    </source>
</evidence>
<keyword evidence="3 5" id="KW-0687">Ribonucleoprotein</keyword>
<keyword evidence="8" id="KW-1185">Reference proteome</keyword>
<dbReference type="Pfam" id="PF00466">
    <property type="entry name" value="Ribosomal_L10"/>
    <property type="match status" value="1"/>
</dbReference>
<evidence type="ECO:0000313" key="7">
    <source>
        <dbReference type="EMBL" id="MXP74752.1"/>
    </source>
</evidence>
<dbReference type="PANTHER" id="PTHR11560">
    <property type="entry name" value="39S RIBOSOMAL PROTEIN L10, MITOCHONDRIAL"/>
    <property type="match status" value="1"/>
</dbReference>
<comment type="similarity">
    <text evidence="1 5">Belongs to the universal ribosomal protein uL10 family.</text>
</comment>
<dbReference type="HAMAP" id="MF_00362">
    <property type="entry name" value="Ribosomal_uL10"/>
    <property type="match status" value="1"/>
</dbReference>
<dbReference type="EMBL" id="WUQX01000001">
    <property type="protein sequence ID" value="MXP74752.1"/>
    <property type="molecule type" value="Genomic_DNA"/>
</dbReference>
<proteinExistence type="inferred from homology"/>
<accession>A0A7X3MEB1</accession>
<organism evidence="7 8">
    <name type="scientific">Sporofaciens musculi</name>
    <dbReference type="NCBI Taxonomy" id="2681861"/>
    <lineage>
        <taxon>Bacteria</taxon>
        <taxon>Bacillati</taxon>
        <taxon>Bacillota</taxon>
        <taxon>Clostridia</taxon>
        <taxon>Lachnospirales</taxon>
        <taxon>Lachnospiraceae</taxon>
        <taxon>Sporofaciens</taxon>
    </lineage>
</organism>
<dbReference type="NCBIfam" id="NF000955">
    <property type="entry name" value="PRK00099.1-1"/>
    <property type="match status" value="1"/>
</dbReference>
<sequence>MAKVELKQPIVQAIADDVKDAASVVLVDYRGLTVAQDTELRKQLREAGIVYKVCKNTMMKRAFEGTDFAALDEHLEGPSAIAISKDDATAPARILCKFAKDAKALELKAGVVEGTVYDSAALTELSKIPSREELLSKLLGSLQSPITNLARVLNQIAEQGGAENCTPAPAEEAAETPAE</sequence>
<dbReference type="CDD" id="cd05797">
    <property type="entry name" value="Ribosomal_L10"/>
    <property type="match status" value="1"/>
</dbReference>
<feature type="region of interest" description="Disordered" evidence="6">
    <location>
        <begin position="160"/>
        <end position="179"/>
    </location>
</feature>
<comment type="caution">
    <text evidence="7">The sequence shown here is derived from an EMBL/GenBank/DDBJ whole genome shotgun (WGS) entry which is preliminary data.</text>
</comment>
<evidence type="ECO:0000256" key="1">
    <source>
        <dbReference type="ARBA" id="ARBA00008889"/>
    </source>
</evidence>
<gene>
    <name evidence="5" type="primary">rplJ</name>
    <name evidence="7" type="ORF">GN277_04965</name>
</gene>
<evidence type="ECO:0000256" key="4">
    <source>
        <dbReference type="ARBA" id="ARBA00035202"/>
    </source>
</evidence>
<evidence type="ECO:0000313" key="8">
    <source>
        <dbReference type="Proteomes" id="UP000460412"/>
    </source>
</evidence>
<dbReference type="InterPro" id="IPR001790">
    <property type="entry name" value="Ribosomal_uL10"/>
</dbReference>
<dbReference type="InterPro" id="IPR002363">
    <property type="entry name" value="Ribosomal_uL10_CS_bac"/>
</dbReference>
<dbReference type="GO" id="GO:0015934">
    <property type="term" value="C:large ribosomal subunit"/>
    <property type="evidence" value="ECO:0007669"/>
    <property type="project" value="InterPro"/>
</dbReference>
<dbReference type="GO" id="GO:0070180">
    <property type="term" value="F:large ribosomal subunit rRNA binding"/>
    <property type="evidence" value="ECO:0007669"/>
    <property type="project" value="UniProtKB-UniRule"/>
</dbReference>
<dbReference type="Gene3D" id="3.30.70.1730">
    <property type="match status" value="1"/>
</dbReference>
<dbReference type="SUPFAM" id="SSF160369">
    <property type="entry name" value="Ribosomal protein L10-like"/>
    <property type="match status" value="1"/>
</dbReference>